<accession>A0A075R4R1</accession>
<evidence type="ECO:0000313" key="1">
    <source>
        <dbReference type="EMBL" id="AIG26804.1"/>
    </source>
</evidence>
<reference evidence="1 2" key="1">
    <citation type="journal article" date="2011" name="J. Bacteriol.">
        <title>Genome sequence of Brevibacillus laterosporus LMG 15441, a pathogen of invertebrates.</title>
        <authorList>
            <person name="Djukic M."/>
            <person name="Poehlein A."/>
            <person name="Thurmer A."/>
            <person name="Daniel R."/>
        </authorList>
    </citation>
    <scope>NUCLEOTIDE SEQUENCE [LARGE SCALE GENOMIC DNA]</scope>
    <source>
        <strain evidence="1 2">LMG 15441</strain>
    </source>
</reference>
<keyword evidence="2" id="KW-1185">Reference proteome</keyword>
<dbReference type="EMBL" id="CP007806">
    <property type="protein sequence ID" value="AIG26804.1"/>
    <property type="molecule type" value="Genomic_DNA"/>
</dbReference>
<dbReference type="AlphaFoldDB" id="A0A075R4R1"/>
<dbReference type="RefSeq" id="WP_041752173.1">
    <property type="nucleotide sequence ID" value="NZ_CP007806.1"/>
</dbReference>
<evidence type="ECO:0008006" key="3">
    <source>
        <dbReference type="Google" id="ProtNLM"/>
    </source>
</evidence>
<protein>
    <recommendedName>
        <fullName evidence="3">Condensation domain-containing protein</fullName>
    </recommendedName>
</protein>
<dbReference type="KEGG" id="blr:BRLA_c024840"/>
<sequence>MNQQSNFDTFIINQKKFTRRIFPIQRKYLEYKNIKEWLVPCIVSFEKVDVNLLVKNMKEIIKQEELLRCTLNKENPTLVMMEIYEYNENIPIPVYTLDKSDSLDDLILNLSLDLKSREITNHLLYNMAFIIKDEKIYFVGIFNHIIFDGGYNFKDNLLHGPTRTKKAINHYITYINSLDASNYQRFSKYSDIKDEIYKEHKVINNKSFSFTYSTKRLLKQRYLTIEEFWYLVVYNSLFRFFPEYLNIPLCLLVGGRTFDGVIYARDFGDYHDEIMLVKNRSSNNDDKLEEFRFYKNNPYRNAKEYANFLENEKVSASSIQNMEPIVLVVNGKSKNGDEQIEYKKILPRDKKHFLSIKVLCHSSFTNFDVSFLFSDKLTDRKESFEVIIREEAEKLIDEINANDKNMYMVKKYGK</sequence>
<proteinExistence type="predicted"/>
<dbReference type="Proteomes" id="UP000005850">
    <property type="component" value="Chromosome"/>
</dbReference>
<name>A0A075R4R1_BRELA</name>
<organism evidence="1 2">
    <name type="scientific">Brevibacillus laterosporus LMG 15441</name>
    <dbReference type="NCBI Taxonomy" id="1042163"/>
    <lineage>
        <taxon>Bacteria</taxon>
        <taxon>Bacillati</taxon>
        <taxon>Bacillota</taxon>
        <taxon>Bacilli</taxon>
        <taxon>Bacillales</taxon>
        <taxon>Paenibacillaceae</taxon>
        <taxon>Brevibacillus</taxon>
    </lineage>
</organism>
<dbReference type="STRING" id="1042163.BRLA_c024840"/>
<evidence type="ECO:0000313" key="2">
    <source>
        <dbReference type="Proteomes" id="UP000005850"/>
    </source>
</evidence>
<gene>
    <name evidence="1" type="ORF">BRLA_c024840</name>
</gene>
<dbReference type="HOGENOM" id="CLU_663380_0_0_9"/>